<dbReference type="CDD" id="cd16982">
    <property type="entry name" value="CID_Pcf11"/>
    <property type="match status" value="1"/>
</dbReference>
<reference evidence="3 4" key="1">
    <citation type="submission" date="2015-07" db="EMBL/GenBank/DDBJ databases">
        <title>Emmonsia species relationships and genome sequence.</title>
        <authorList>
            <person name="Cuomo C.A."/>
            <person name="Schwartz I.S."/>
            <person name="Kenyon C."/>
            <person name="de Hoog G.S."/>
            <person name="Govender N.P."/>
            <person name="Botha A."/>
            <person name="Moreno L."/>
            <person name="de Vries M."/>
            <person name="Munoz J.F."/>
            <person name="Stielow J.B."/>
        </authorList>
    </citation>
    <scope>NUCLEOTIDE SEQUENCE [LARGE SCALE GENOMIC DNA]</scope>
    <source>
        <strain evidence="3 4">CBS 136260</strain>
    </source>
</reference>
<feature type="compositionally biased region" description="Low complexity" evidence="1">
    <location>
        <begin position="359"/>
        <end position="368"/>
    </location>
</feature>
<organism evidence="3 4">
    <name type="scientific">Emergomyces africanus</name>
    <dbReference type="NCBI Taxonomy" id="1955775"/>
    <lineage>
        <taxon>Eukaryota</taxon>
        <taxon>Fungi</taxon>
        <taxon>Dikarya</taxon>
        <taxon>Ascomycota</taxon>
        <taxon>Pezizomycotina</taxon>
        <taxon>Eurotiomycetes</taxon>
        <taxon>Eurotiomycetidae</taxon>
        <taxon>Onygenales</taxon>
        <taxon>Ajellomycetaceae</taxon>
        <taxon>Emergomyces</taxon>
    </lineage>
</organism>
<feature type="compositionally biased region" description="Pro residues" evidence="1">
    <location>
        <begin position="291"/>
        <end position="301"/>
    </location>
</feature>
<evidence type="ECO:0000313" key="4">
    <source>
        <dbReference type="Proteomes" id="UP000091918"/>
    </source>
</evidence>
<dbReference type="STRING" id="1658172.A0A1B7NY51"/>
<feature type="region of interest" description="Disordered" evidence="1">
    <location>
        <begin position="286"/>
        <end position="307"/>
    </location>
</feature>
<dbReference type="PROSITE" id="PS51391">
    <property type="entry name" value="CID"/>
    <property type="match status" value="1"/>
</dbReference>
<dbReference type="GO" id="GO:0000993">
    <property type="term" value="F:RNA polymerase II complex binding"/>
    <property type="evidence" value="ECO:0007669"/>
    <property type="project" value="InterPro"/>
</dbReference>
<dbReference type="GO" id="GO:0005849">
    <property type="term" value="C:mRNA cleavage factor complex"/>
    <property type="evidence" value="ECO:0007669"/>
    <property type="project" value="InterPro"/>
</dbReference>
<dbReference type="GO" id="GO:0005737">
    <property type="term" value="C:cytoplasm"/>
    <property type="evidence" value="ECO:0007669"/>
    <property type="project" value="TreeGrafter"/>
</dbReference>
<name>A0A1B7NY51_9EURO</name>
<feature type="compositionally biased region" description="Polar residues" evidence="1">
    <location>
        <begin position="188"/>
        <end position="216"/>
    </location>
</feature>
<dbReference type="Proteomes" id="UP000091918">
    <property type="component" value="Unassembled WGS sequence"/>
</dbReference>
<dbReference type="PANTHER" id="PTHR15921">
    <property type="entry name" value="PRE-MRNA CLEAVAGE COMPLEX II"/>
    <property type="match status" value="1"/>
</dbReference>
<protein>
    <recommendedName>
        <fullName evidence="2">CID domain-containing protein</fullName>
    </recommendedName>
</protein>
<dbReference type="Pfam" id="PF21936">
    <property type="entry name" value="Pcf11_C"/>
    <property type="match status" value="1"/>
</dbReference>
<feature type="region of interest" description="Disordered" evidence="1">
    <location>
        <begin position="161"/>
        <end position="218"/>
    </location>
</feature>
<feature type="compositionally biased region" description="Pro residues" evidence="1">
    <location>
        <begin position="349"/>
        <end position="358"/>
    </location>
</feature>
<accession>A0A1B7NY51</accession>
<dbReference type="EMBL" id="LGUA01000424">
    <property type="protein sequence ID" value="OAX81705.1"/>
    <property type="molecule type" value="Genomic_DNA"/>
</dbReference>
<evidence type="ECO:0000256" key="1">
    <source>
        <dbReference type="SAM" id="MobiDB-lite"/>
    </source>
</evidence>
<dbReference type="OrthoDB" id="2129491at2759"/>
<dbReference type="InterPro" id="IPR045154">
    <property type="entry name" value="PCF11-like"/>
</dbReference>
<dbReference type="Gene3D" id="1.25.40.90">
    <property type="match status" value="1"/>
</dbReference>
<feature type="region of interest" description="Disordered" evidence="1">
    <location>
        <begin position="525"/>
        <end position="561"/>
    </location>
</feature>
<evidence type="ECO:0000259" key="2">
    <source>
        <dbReference type="PROSITE" id="PS51391"/>
    </source>
</evidence>
<feature type="domain" description="CID" evidence="2">
    <location>
        <begin position="6"/>
        <end position="144"/>
    </location>
</feature>
<dbReference type="GO" id="GO:0006369">
    <property type="term" value="P:termination of RNA polymerase II transcription"/>
    <property type="evidence" value="ECO:0007669"/>
    <property type="project" value="InterPro"/>
</dbReference>
<dbReference type="SMART" id="SM00582">
    <property type="entry name" value="RPR"/>
    <property type="match status" value="1"/>
</dbReference>
<comment type="caution">
    <text evidence="3">The sequence shown here is derived from an EMBL/GenBank/DDBJ whole genome shotgun (WGS) entry which is preliminary data.</text>
</comment>
<feature type="region of interest" description="Disordered" evidence="1">
    <location>
        <begin position="342"/>
        <end position="388"/>
    </location>
</feature>
<feature type="compositionally biased region" description="Low complexity" evidence="1">
    <location>
        <begin position="377"/>
        <end position="386"/>
    </location>
</feature>
<gene>
    <name evidence="3" type="ORF">ACJ72_03949</name>
</gene>
<dbReference type="FunFam" id="1.25.40.90:FF:000016">
    <property type="entry name" value="mRNA cleavage factor complex component Pcf11"/>
    <property type="match status" value="1"/>
</dbReference>
<feature type="region of interest" description="Disordered" evidence="1">
    <location>
        <begin position="617"/>
        <end position="660"/>
    </location>
</feature>
<evidence type="ECO:0000313" key="3">
    <source>
        <dbReference type="EMBL" id="OAX81705.1"/>
    </source>
</evidence>
<proteinExistence type="predicted"/>
<dbReference type="GO" id="GO:0031124">
    <property type="term" value="P:mRNA 3'-end processing"/>
    <property type="evidence" value="ECO:0007669"/>
    <property type="project" value="InterPro"/>
</dbReference>
<sequence>MSAGLASDEVAEDYKNSLEDLTGNDKFQISNLTVIAKENTEHAMAISRVLENHIRTTPPAQKLPALYVVDSVVKNVGTPYTLFLGRNLYQTFMNAYTLVDSQTRKKLDEMLKTWKEPVPGSLDTRPVFPVEITRSIENALIKARTAALQNQQARSHQDILGRNRGITTPPTTTTWRNTPTPPQIPPRYTQSASQSVHQQYPSNGQHYPSTQQTQPYGQPLHESIDLDALHRDIENLISTARTDFANNPLDPSIQQRLKALLDLQNILMQQKLPQDQLKLIRDQVSQLSPQAPQPQPQPQPPLRVASTPPITQTILPIQSQTPQPNLQALLNPATIAELIKATTSQQSRTPPPPQPPHLPSFLQPQATSTPPPPVPTTAPTTTAPTPTENPLIASLRARGLLPPPTASAPPTPSNLPFILPGQSGGYTPPVAFSQLANPSEVKINVQMTSTSIRIPRPNLVFTLYEEKPNRCGTCGRRFQSDDQGKEKKARHLDWHFKTNQRMTEASKRGQSRSWYLDEREWIKSREYDDDTGDPTDEGATSANGSSTDAAAAAANKSSQKQWIHAPNDAALRNAPCPICQEKFESTWSEEAQDWIWNDASKVGNRIYHASCYSEVTKDGTATGRGTPVGRGTPDSVLGKRKAEESENATPSVRIKTEPAS</sequence>
<dbReference type="Pfam" id="PF11526">
    <property type="entry name" value="Pfc11_Clp1_ID"/>
    <property type="match status" value="1"/>
</dbReference>
<feature type="compositionally biased region" description="Acidic residues" evidence="1">
    <location>
        <begin position="527"/>
        <end position="536"/>
    </location>
</feature>
<feature type="compositionally biased region" description="Low complexity" evidence="1">
    <location>
        <begin position="538"/>
        <end position="561"/>
    </location>
</feature>
<dbReference type="InterPro" id="IPR054127">
    <property type="entry name" value="Pcf11_C"/>
</dbReference>
<feature type="compositionally biased region" description="Low complexity" evidence="1">
    <location>
        <begin position="619"/>
        <end position="633"/>
    </location>
</feature>
<dbReference type="InterPro" id="IPR006569">
    <property type="entry name" value="CID_dom"/>
</dbReference>
<dbReference type="SUPFAM" id="SSF48464">
    <property type="entry name" value="ENTH/VHS domain"/>
    <property type="match status" value="1"/>
</dbReference>
<dbReference type="InterPro" id="IPR021605">
    <property type="entry name" value="Pcf11_Clp1-ID"/>
</dbReference>
<dbReference type="AlphaFoldDB" id="A0A1B7NY51"/>
<feature type="compositionally biased region" description="Low complexity" evidence="1">
    <location>
        <begin position="167"/>
        <end position="178"/>
    </location>
</feature>
<dbReference type="PANTHER" id="PTHR15921:SF3">
    <property type="entry name" value="PRE-MRNA CLEAVAGE COMPLEX 2 PROTEIN PCF11"/>
    <property type="match status" value="1"/>
</dbReference>
<dbReference type="Pfam" id="PF04818">
    <property type="entry name" value="CID"/>
    <property type="match status" value="1"/>
</dbReference>
<dbReference type="InterPro" id="IPR008942">
    <property type="entry name" value="ENTH_VHS"/>
</dbReference>
<dbReference type="InterPro" id="IPR047415">
    <property type="entry name" value="Pcf11_CID"/>
</dbReference>
<keyword evidence="4" id="KW-1185">Reference proteome</keyword>
<dbReference type="GO" id="GO:0003729">
    <property type="term" value="F:mRNA binding"/>
    <property type="evidence" value="ECO:0007669"/>
    <property type="project" value="InterPro"/>
</dbReference>